<feature type="transmembrane region" description="Helical" evidence="1">
    <location>
        <begin position="14"/>
        <end position="33"/>
    </location>
</feature>
<evidence type="ECO:0000313" key="3">
    <source>
        <dbReference type="Proteomes" id="UP000008288"/>
    </source>
</evidence>
<dbReference type="EMBL" id="AF232689">
    <property type="protein sequence ID" value="AAF99245.1"/>
    <property type="molecule type" value="Genomic_DNA"/>
</dbReference>
<reference evidence="2 3" key="4">
    <citation type="journal article" date="1998" name="J. Virol.">
        <title>The R33 G protein-coupled receptor gene of rat cytomegalovirus plays an essential role in the pathogenesis of viral infection.</title>
        <authorList>
            <person name="Beisser P.S."/>
            <person name="Vink C."/>
            <person name="Van Dam J.G."/>
            <person name="Grauls G."/>
            <person name="Vanherle S.J."/>
            <person name="Bruggeman C.A."/>
        </authorList>
    </citation>
    <scope>NUCLEOTIDE SEQUENCE [LARGE SCALE GENOMIC DNA]</scope>
    <source>
        <strain evidence="2 3">Maastricht</strain>
    </source>
</reference>
<accession>Q9DW45</accession>
<keyword evidence="1" id="KW-0812">Transmembrane</keyword>
<organism evidence="2 3">
    <name type="scientific">Rat cytomegalovirus (strain Maastricht)</name>
    <dbReference type="NCBI Taxonomy" id="79700"/>
    <lineage>
        <taxon>Viruses</taxon>
        <taxon>Duplodnaviria</taxon>
        <taxon>Heunggongvirae</taxon>
        <taxon>Peploviricota</taxon>
        <taxon>Herviviricetes</taxon>
        <taxon>Herpesvirales</taxon>
        <taxon>Orthoherpesviridae</taxon>
        <taxon>Betaherpesvirinae</taxon>
        <taxon>Muromegalovirus</taxon>
        <taxon>Muromegalovirus muridbeta2</taxon>
        <taxon>Murid betaherpesvirus 2</taxon>
    </lineage>
</organism>
<reference evidence="2 3" key="10">
    <citation type="journal article" date="2000" name="Virus Res.">
        <title>Rat cytomegalovirus R89 is a highly conserved gene which expresses a spliced transcript.</title>
        <authorList>
            <person name="Gruijthuijsen Y.K."/>
            <person name="Beuken E."/>
            <person name="Bruggeman C.A."/>
            <person name="Vink C."/>
        </authorList>
    </citation>
    <scope>NUCLEOTIDE SEQUENCE [LARGE SCALE GENOMIC DNA]</scope>
    <source>
        <strain evidence="2 3">Maastricht</strain>
    </source>
</reference>
<gene>
    <name evidence="2" type="primary">r151</name>
</gene>
<dbReference type="RefSeq" id="NP_064258.1">
    <property type="nucleotide sequence ID" value="NC_002512.2"/>
</dbReference>
<keyword evidence="1" id="KW-0472">Membrane</keyword>
<protein>
    <submittedName>
        <fullName evidence="2">Pr151</fullName>
    </submittedName>
</protein>
<dbReference type="Gene3D" id="3.30.500.30">
    <property type="match status" value="1"/>
</dbReference>
<reference evidence="2 3" key="2">
    <citation type="journal article" date="1996" name="J. Virol.">
        <title>Structure of the rat cytomegalovirus genome termini.</title>
        <authorList>
            <person name="Vink C."/>
            <person name="Beuken E."/>
            <person name="Bruggeman C.A."/>
        </authorList>
    </citation>
    <scope>NUCLEOTIDE SEQUENCE [LARGE SCALE GENOMIC DNA]</scope>
    <source>
        <strain evidence="2 3">Maastricht</strain>
    </source>
</reference>
<sequence length="371" mass="41465">MKMLAEHVFRRNDIFRTIFMYVTIITAVGGSFVDTRSSVTNEMCEPPVLVFYSMTVGGTDIVLSVGGLNETSPLFGIYPDGNPWTTKWINLTKEDPEINFLLDQDQHINLMQAYFGHVPDLVGLRYECPLTKDNFTCIIKFMLNSDIVELSESTPAPSESMELIEGVSKWLNINILKNNSDILLDRWGLVCTGIANISDPNHMSIMTQVGNGWTTCTGTTPSPTRFWLSVNESNSVVEINSTYTRSNETGWATLNVSTNPGDSPSCSAKSILGWTVVANQTQLEGVYELPKLAKQIGGLDSETRKDCTNGQSYDFLIVLMIVVFLILAVVYLFFKNQIHVWMVENVLSRFGVENKESTTSSVNRSEFRPMI</sequence>
<dbReference type="OrthoDB" id="39258at10239"/>
<dbReference type="GeneID" id="940311"/>
<dbReference type="Proteomes" id="UP000008288">
    <property type="component" value="Segment"/>
</dbReference>
<dbReference type="KEGG" id="vg:940311"/>
<keyword evidence="3" id="KW-1185">Reference proteome</keyword>
<reference evidence="2 3" key="8">
    <citation type="journal article" date="2000" name="J. Virol.">
        <title>The r144 major histocompatibility complex class I-like gene of rat cytomegalovirus is dispensable for both acute and long-term infection in the immunocompromised host.</title>
        <authorList>
            <person name="Beisser P.S."/>
            <person name="Kloover J.S."/>
            <person name="Grauls G.E."/>
            <person name="Blok M.J."/>
            <person name="Bruggeman C.A."/>
            <person name="Vink C."/>
        </authorList>
    </citation>
    <scope>NUCLEOTIDE SEQUENCE [LARGE SCALE GENOMIC DNA]</scope>
    <source>
        <strain evidence="2 3">Maastricht</strain>
    </source>
</reference>
<name>Q9DW45_RCMVM</name>
<reference evidence="2 3" key="5">
    <citation type="journal article" date="1998" name="Virology">
        <title>The Maastricht strain and England strain of rat cytomegalovirus represent different betaherpesvirus species rather than strains.</title>
        <authorList>
            <person name="Beisser P.S."/>
            <person name="Kaptein S.J."/>
            <person name="Beuken E."/>
            <person name="Bruggeman C.A."/>
            <person name="Vink C."/>
        </authorList>
    </citation>
    <scope>NUCLEOTIDE SEQUENCE [LARGE SCALE GENOMIC DNA]</scope>
    <source>
        <strain evidence="2 3">Maastricht</strain>
    </source>
</reference>
<evidence type="ECO:0000313" key="2">
    <source>
        <dbReference type="EMBL" id="AAF99245.1"/>
    </source>
</evidence>
<proteinExistence type="predicted"/>
<feature type="transmembrane region" description="Helical" evidence="1">
    <location>
        <begin position="315"/>
        <end position="334"/>
    </location>
</feature>
<organismHost>
    <name type="scientific">Rattus</name>
    <name type="common">rats</name>
    <dbReference type="NCBI Taxonomy" id="10114"/>
</organismHost>
<reference evidence="2 3" key="9">
    <citation type="journal article" date="2000" name="J. Virol.">
        <title>Complete DNA sequence of the rat cytomegalovirus genome.</title>
        <authorList>
            <person name="Vink C."/>
            <person name="Beuken E."/>
            <person name="Bruggeman C.A."/>
        </authorList>
    </citation>
    <scope>NUCLEOTIDE SEQUENCE [LARGE SCALE GENOMIC DNA]</scope>
    <source>
        <strain evidence="2 3">Maastricht</strain>
    </source>
</reference>
<dbReference type="InterPro" id="IPR021073">
    <property type="entry name" value="MuHV-1_M157"/>
</dbReference>
<reference evidence="2 3" key="7">
    <citation type="journal article" date="1999" name="J. Virol.">
        <title>Deletion of the R78 G protein-coupled receptor gene from rat cytomegalovirus results in an attenuated, syncytium-inducing mutant strain.</title>
        <authorList>
            <person name="Beisser P.S."/>
            <person name="Grauls G."/>
            <person name="Bruggeman C.A."/>
            <person name="Vink C."/>
        </authorList>
    </citation>
    <scope>NUCLEOTIDE SEQUENCE [LARGE SCALE GENOMIC DNA]</scope>
    <source>
        <strain evidence="2 3">Maastricht</strain>
    </source>
</reference>
<dbReference type="Pfam" id="PF11624">
    <property type="entry name" value="M157"/>
    <property type="match status" value="1"/>
</dbReference>
<reference evidence="2 3" key="3">
    <citation type="journal article" date="1997" name="J. Gen. Virol.">
        <title>Cloning and functional characterization of the origin of lytic-phase DNA replication of rat cytomegalovirus.</title>
        <authorList>
            <person name="Vink C."/>
            <person name="Beuken E."/>
            <person name="Bruggeman C.A."/>
        </authorList>
    </citation>
    <scope>NUCLEOTIDE SEQUENCE [LARGE SCALE GENOMIC DNA]</scope>
    <source>
        <strain evidence="2 3">Maastricht</strain>
    </source>
</reference>
<reference evidence="2 3" key="1">
    <citation type="journal article" date="1996" name="J. Gen. Virol.">
        <title>Cloning and sequence analysis of the genes encoding DNA polymerase, glycoprotein B, ICP18.5 and major DNA-binding protein of rat cytomegalovirus.</title>
        <authorList>
            <person name="Beuken E."/>
            <person name="Slobbe R."/>
            <person name="Bruggeman C.A."/>
            <person name="Vink C."/>
        </authorList>
    </citation>
    <scope>NUCLEOTIDE SEQUENCE [LARGE SCALE GENOMIC DNA]</scope>
    <source>
        <strain evidence="2 3">Maastricht</strain>
    </source>
</reference>
<evidence type="ECO:0000256" key="1">
    <source>
        <dbReference type="SAM" id="Phobius"/>
    </source>
</evidence>
<reference evidence="2 3" key="6">
    <citation type="journal article" date="1999" name="J. Gen. Virol.">
        <title>The rat cytomegalovirus R32 gene encodes a virion-associated protein that elicits a strong humoral immune response in infected rats.</title>
        <authorList>
            <person name="Beuken E."/>
            <person name="Grauls G."/>
            <person name="Bruggeman C.A."/>
            <person name="Vink C."/>
        </authorList>
    </citation>
    <scope>NUCLEOTIDE SEQUENCE [LARGE SCALE GENOMIC DNA]</scope>
    <source>
        <strain evidence="2 3">Maastricht</strain>
    </source>
</reference>
<keyword evidence="1" id="KW-1133">Transmembrane helix</keyword>